<dbReference type="InterPro" id="IPR001962">
    <property type="entry name" value="Asn_synthase"/>
</dbReference>
<dbReference type="Pfam" id="PF13537">
    <property type="entry name" value="GATase_7"/>
    <property type="match status" value="1"/>
</dbReference>
<keyword evidence="12" id="KW-1185">Reference proteome</keyword>
<dbReference type="Proteomes" id="UP000253961">
    <property type="component" value="Unassembled WGS sequence"/>
</dbReference>
<comment type="caution">
    <text evidence="11">The sequence shown here is derived from an EMBL/GenBank/DDBJ whole genome shotgun (WGS) entry which is preliminary data.</text>
</comment>
<proteinExistence type="inferred from homology"/>
<dbReference type="EC" id="6.3.5.4" evidence="3"/>
<dbReference type="InterPro" id="IPR006426">
    <property type="entry name" value="Asn_synth_AEB"/>
</dbReference>
<dbReference type="GO" id="GO:0004066">
    <property type="term" value="F:asparagine synthase (glutamine-hydrolyzing) activity"/>
    <property type="evidence" value="ECO:0007669"/>
    <property type="project" value="UniProtKB-EC"/>
</dbReference>
<dbReference type="InterPro" id="IPR029055">
    <property type="entry name" value="Ntn_hydrolases_N"/>
</dbReference>
<organism evidence="11 12">
    <name type="scientific">Pedobacter chinensis</name>
    <dbReference type="NCBI Taxonomy" id="2282421"/>
    <lineage>
        <taxon>Bacteria</taxon>
        <taxon>Pseudomonadati</taxon>
        <taxon>Bacteroidota</taxon>
        <taxon>Sphingobacteriia</taxon>
        <taxon>Sphingobacteriales</taxon>
        <taxon>Sphingobacteriaceae</taxon>
        <taxon>Pedobacter</taxon>
    </lineage>
</organism>
<evidence type="ECO:0000256" key="7">
    <source>
        <dbReference type="ARBA" id="ARBA00048741"/>
    </source>
</evidence>
<evidence type="ECO:0000256" key="6">
    <source>
        <dbReference type="ARBA" id="ARBA00022962"/>
    </source>
</evidence>
<evidence type="ECO:0000256" key="1">
    <source>
        <dbReference type="ARBA" id="ARBA00005187"/>
    </source>
</evidence>
<evidence type="ECO:0000313" key="12">
    <source>
        <dbReference type="Proteomes" id="UP000253961"/>
    </source>
</evidence>
<dbReference type="InterPro" id="IPR017932">
    <property type="entry name" value="GATase_2_dom"/>
</dbReference>
<comment type="pathway">
    <text evidence="1">Amino-acid biosynthesis; L-asparagine biosynthesis; L-asparagine from L-aspartate (L-Gln route): step 1/1.</text>
</comment>
<feature type="binding site" evidence="9">
    <location>
        <begin position="368"/>
        <end position="369"/>
    </location>
    <ligand>
        <name>ATP</name>
        <dbReference type="ChEBI" id="CHEBI:30616"/>
    </ligand>
</feature>
<dbReference type="Gene3D" id="3.60.20.10">
    <property type="entry name" value="Glutamine Phosphoribosylpyrophosphate, subunit 1, domain 1"/>
    <property type="match status" value="1"/>
</dbReference>
<dbReference type="PROSITE" id="PS51278">
    <property type="entry name" value="GATASE_TYPE_2"/>
    <property type="match status" value="1"/>
</dbReference>
<dbReference type="GO" id="GO:0005829">
    <property type="term" value="C:cytosol"/>
    <property type="evidence" value="ECO:0007669"/>
    <property type="project" value="TreeGrafter"/>
</dbReference>
<dbReference type="InterPro" id="IPR051786">
    <property type="entry name" value="ASN_synthetase/amidase"/>
</dbReference>
<dbReference type="NCBIfam" id="TIGR01536">
    <property type="entry name" value="asn_synth_AEB"/>
    <property type="match status" value="1"/>
</dbReference>
<dbReference type="CDD" id="cd01991">
    <property type="entry name" value="Asn_synthase_B_C"/>
    <property type="match status" value="1"/>
</dbReference>
<keyword evidence="8" id="KW-0061">Asparagine biosynthesis</keyword>
<comment type="catalytic activity">
    <reaction evidence="7">
        <text>L-aspartate + L-glutamine + ATP + H2O = L-asparagine + L-glutamate + AMP + diphosphate + H(+)</text>
        <dbReference type="Rhea" id="RHEA:12228"/>
        <dbReference type="ChEBI" id="CHEBI:15377"/>
        <dbReference type="ChEBI" id="CHEBI:15378"/>
        <dbReference type="ChEBI" id="CHEBI:29985"/>
        <dbReference type="ChEBI" id="CHEBI:29991"/>
        <dbReference type="ChEBI" id="CHEBI:30616"/>
        <dbReference type="ChEBI" id="CHEBI:33019"/>
        <dbReference type="ChEBI" id="CHEBI:58048"/>
        <dbReference type="ChEBI" id="CHEBI:58359"/>
        <dbReference type="ChEBI" id="CHEBI:456215"/>
        <dbReference type="EC" id="6.3.5.4"/>
    </reaction>
</comment>
<evidence type="ECO:0000256" key="2">
    <source>
        <dbReference type="ARBA" id="ARBA00005752"/>
    </source>
</evidence>
<evidence type="ECO:0000256" key="4">
    <source>
        <dbReference type="ARBA" id="ARBA00022741"/>
    </source>
</evidence>
<dbReference type="PIRSF" id="PIRSF001589">
    <property type="entry name" value="Asn_synthetase_glu-h"/>
    <property type="match status" value="1"/>
</dbReference>
<dbReference type="SUPFAM" id="SSF56235">
    <property type="entry name" value="N-terminal nucleophile aminohydrolases (Ntn hydrolases)"/>
    <property type="match status" value="1"/>
</dbReference>
<feature type="domain" description="Glutamine amidotransferase type-2" evidence="10">
    <location>
        <begin position="2"/>
        <end position="215"/>
    </location>
</feature>
<evidence type="ECO:0000256" key="3">
    <source>
        <dbReference type="ARBA" id="ARBA00012737"/>
    </source>
</evidence>
<dbReference type="PANTHER" id="PTHR43284">
    <property type="entry name" value="ASPARAGINE SYNTHETASE (GLUTAMINE-HYDROLYZING)"/>
    <property type="match status" value="1"/>
</dbReference>
<comment type="similarity">
    <text evidence="2">Belongs to the asparagine synthetase family.</text>
</comment>
<dbReference type="InterPro" id="IPR033738">
    <property type="entry name" value="AsnB_N"/>
</dbReference>
<dbReference type="RefSeq" id="WP_115402961.1">
    <property type="nucleotide sequence ID" value="NZ_QPKV01000004.1"/>
</dbReference>
<evidence type="ECO:0000313" key="11">
    <source>
        <dbReference type="EMBL" id="RDC56230.1"/>
    </source>
</evidence>
<protein>
    <recommendedName>
        <fullName evidence="3">asparagine synthase (glutamine-hydrolyzing)</fullName>
        <ecNumber evidence="3">6.3.5.4</ecNumber>
    </recommendedName>
</protein>
<keyword evidence="5 9" id="KW-0067">ATP-binding</keyword>
<evidence type="ECO:0000256" key="8">
    <source>
        <dbReference type="PIRSR" id="PIRSR001589-1"/>
    </source>
</evidence>
<evidence type="ECO:0000259" key="10">
    <source>
        <dbReference type="PROSITE" id="PS51278"/>
    </source>
</evidence>
<dbReference type="PANTHER" id="PTHR43284:SF1">
    <property type="entry name" value="ASPARAGINE SYNTHETASE"/>
    <property type="match status" value="1"/>
</dbReference>
<dbReference type="SUPFAM" id="SSF52402">
    <property type="entry name" value="Adenine nucleotide alpha hydrolases-like"/>
    <property type="match status" value="1"/>
</dbReference>
<dbReference type="AlphaFoldDB" id="A0A369PVE5"/>
<dbReference type="GO" id="GO:0005524">
    <property type="term" value="F:ATP binding"/>
    <property type="evidence" value="ECO:0007669"/>
    <property type="project" value="UniProtKB-KW"/>
</dbReference>
<dbReference type="Pfam" id="PF00733">
    <property type="entry name" value="Asn_synthase"/>
    <property type="match status" value="1"/>
</dbReference>
<dbReference type="InterPro" id="IPR014729">
    <property type="entry name" value="Rossmann-like_a/b/a_fold"/>
</dbReference>
<dbReference type="EMBL" id="QPKV01000004">
    <property type="protein sequence ID" value="RDC56230.1"/>
    <property type="molecule type" value="Genomic_DNA"/>
</dbReference>
<name>A0A369PVE5_9SPHI</name>
<dbReference type="OrthoDB" id="9763290at2"/>
<keyword evidence="6 8" id="KW-0315">Glutamine amidotransferase</keyword>
<gene>
    <name evidence="11" type="primary">asnB</name>
    <name evidence="11" type="ORF">DU508_11505</name>
</gene>
<keyword evidence="11" id="KW-0436">Ligase</keyword>
<feature type="binding site" evidence="9">
    <location>
        <position position="296"/>
    </location>
    <ligand>
        <name>ATP</name>
        <dbReference type="ChEBI" id="CHEBI:30616"/>
    </ligand>
</feature>
<dbReference type="Gene3D" id="3.40.50.620">
    <property type="entry name" value="HUPs"/>
    <property type="match status" value="1"/>
</dbReference>
<accession>A0A369PVE5</accession>
<keyword evidence="4 9" id="KW-0547">Nucleotide-binding</keyword>
<sequence>MCRIAGIIDKSQNSAVLQNEVQAMCDLMAHGGPDGEGFYIDIENGIAFGHRRLALIDLSPTGHQPMFYHENKLVITFNGEIYNFQELKAELLASGHHFQTNSDTEIILACYHAYGTAGFSKLNGMFAFALHDKDKQLTYLVRDQAGIKPLYYAADDNKLTFSSEIRAFKGTAYHFNEDPDWKIYFLAFGHIPEPYTTLEAVKMLPKAHYLQWNHATNLFEIKNFTAEVNSMEINDQQRAVNHIQKTLRSATKRHLIADAPIGLFLSGGIDSSILCLLSQECLSEKNEQSQLNTLSINFDEEKFSEKSFQDLISAKINGKHAEYKIDKEIFNANFPKALHSMDQPSADGINSWFINYFAKENNLKAVLSGIGADELFGGYPSFKRMAMVKKLSKLPGFVLRTGIKFNKPALKRSYYLSYKNTVGKYLFLRGIFTPDEIAALLECSISKVDEVLTTAQINNIPNDLNPEEQASWLEYNLYMQNQLLKDTDNMSMQHGIEVRVPFLDQEFVQAVKNIAPGIKFEKSLPKSLLIKAFINILPKEIWDRHKMGFIFPFQHWLKENESFLKGLEQNDYSRQLVRSFKKGDLHWSKILALHQIWGKG</sequence>
<reference evidence="11 12" key="1">
    <citation type="submission" date="2018-07" db="EMBL/GenBank/DDBJ databases">
        <title>Pedobacter sp. nov., isolated from soil.</title>
        <authorList>
            <person name="Zhou L.Y."/>
            <person name="Du Z.J."/>
        </authorList>
    </citation>
    <scope>NUCLEOTIDE SEQUENCE [LARGE SCALE GENOMIC DNA]</scope>
    <source>
        <strain evidence="11 12">JDX94</strain>
    </source>
</reference>
<feature type="binding site" evidence="9">
    <location>
        <position position="103"/>
    </location>
    <ligand>
        <name>L-glutamine</name>
        <dbReference type="ChEBI" id="CHEBI:58359"/>
    </ligand>
</feature>
<dbReference type="CDD" id="cd00712">
    <property type="entry name" value="AsnB"/>
    <property type="match status" value="1"/>
</dbReference>
<feature type="active site" description="For GATase activity" evidence="8">
    <location>
        <position position="2"/>
    </location>
</feature>
<evidence type="ECO:0000256" key="9">
    <source>
        <dbReference type="PIRSR" id="PIRSR001589-2"/>
    </source>
</evidence>
<keyword evidence="8" id="KW-0028">Amino-acid biosynthesis</keyword>
<dbReference type="GO" id="GO:0006529">
    <property type="term" value="P:asparagine biosynthetic process"/>
    <property type="evidence" value="ECO:0007669"/>
    <property type="project" value="UniProtKB-KW"/>
</dbReference>
<evidence type="ECO:0000256" key="5">
    <source>
        <dbReference type="ARBA" id="ARBA00022840"/>
    </source>
</evidence>